<dbReference type="Proteomes" id="UP001596012">
    <property type="component" value="Unassembled WGS sequence"/>
</dbReference>
<dbReference type="Pfam" id="PF00891">
    <property type="entry name" value="Methyltransf_2"/>
    <property type="match status" value="1"/>
</dbReference>
<dbReference type="SUPFAM" id="SSF46785">
    <property type="entry name" value="Winged helix' DNA-binding domain"/>
    <property type="match status" value="1"/>
</dbReference>
<dbReference type="Pfam" id="PF08100">
    <property type="entry name" value="Dimerisation"/>
    <property type="match status" value="1"/>
</dbReference>
<evidence type="ECO:0000259" key="4">
    <source>
        <dbReference type="Pfam" id="PF00891"/>
    </source>
</evidence>
<feature type="domain" description="O-methyltransferase C-terminal" evidence="4">
    <location>
        <begin position="109"/>
        <end position="315"/>
    </location>
</feature>
<evidence type="ECO:0000256" key="2">
    <source>
        <dbReference type="ARBA" id="ARBA00022679"/>
    </source>
</evidence>
<dbReference type="InterPro" id="IPR036388">
    <property type="entry name" value="WH-like_DNA-bd_sf"/>
</dbReference>
<dbReference type="RefSeq" id="WP_386353274.1">
    <property type="nucleotide sequence ID" value="NZ_JBHSFG010000087.1"/>
</dbReference>
<evidence type="ECO:0000256" key="1">
    <source>
        <dbReference type="ARBA" id="ARBA00022603"/>
    </source>
</evidence>
<dbReference type="GO" id="GO:0032259">
    <property type="term" value="P:methylation"/>
    <property type="evidence" value="ECO:0007669"/>
    <property type="project" value="UniProtKB-KW"/>
</dbReference>
<dbReference type="Gene3D" id="3.40.50.150">
    <property type="entry name" value="Vaccinia Virus protein VP39"/>
    <property type="match status" value="1"/>
</dbReference>
<dbReference type="PANTHER" id="PTHR43712:SF2">
    <property type="entry name" value="O-METHYLTRANSFERASE CICE"/>
    <property type="match status" value="1"/>
</dbReference>
<dbReference type="InterPro" id="IPR012967">
    <property type="entry name" value="COMT_dimerisation"/>
</dbReference>
<dbReference type="Gene3D" id="1.10.10.10">
    <property type="entry name" value="Winged helix-like DNA-binding domain superfamily/Winged helix DNA-binding domain"/>
    <property type="match status" value="1"/>
</dbReference>
<dbReference type="EMBL" id="JBHSFG010000087">
    <property type="protein sequence ID" value="MFC4471266.1"/>
    <property type="molecule type" value="Genomic_DNA"/>
</dbReference>
<evidence type="ECO:0000313" key="7">
    <source>
        <dbReference type="Proteomes" id="UP001596012"/>
    </source>
</evidence>
<dbReference type="PANTHER" id="PTHR43712">
    <property type="entry name" value="PUTATIVE (AFU_ORTHOLOGUE AFUA_4G14580)-RELATED"/>
    <property type="match status" value="1"/>
</dbReference>
<evidence type="ECO:0000313" key="6">
    <source>
        <dbReference type="EMBL" id="MFC4471266.1"/>
    </source>
</evidence>
<keyword evidence="7" id="KW-1185">Reference proteome</keyword>
<dbReference type="InterPro" id="IPR036390">
    <property type="entry name" value="WH_DNA-bd_sf"/>
</dbReference>
<dbReference type="Gene3D" id="1.10.287.1350">
    <property type="match status" value="1"/>
</dbReference>
<dbReference type="GO" id="GO:0008168">
    <property type="term" value="F:methyltransferase activity"/>
    <property type="evidence" value="ECO:0007669"/>
    <property type="project" value="UniProtKB-KW"/>
</dbReference>
<keyword evidence="2" id="KW-0808">Transferase</keyword>
<reference evidence="7" key="1">
    <citation type="journal article" date="2019" name="Int. J. Syst. Evol. Microbiol.">
        <title>The Global Catalogue of Microorganisms (GCM) 10K type strain sequencing project: providing services to taxonomists for standard genome sequencing and annotation.</title>
        <authorList>
            <consortium name="The Broad Institute Genomics Platform"/>
            <consortium name="The Broad Institute Genome Sequencing Center for Infectious Disease"/>
            <person name="Wu L."/>
            <person name="Ma J."/>
        </authorList>
    </citation>
    <scope>NUCLEOTIDE SEQUENCE [LARGE SCALE GENOMIC DNA]</scope>
    <source>
        <strain evidence="7">DT43</strain>
    </source>
</reference>
<dbReference type="PROSITE" id="PS51683">
    <property type="entry name" value="SAM_OMT_II"/>
    <property type="match status" value="1"/>
</dbReference>
<sequence>MYDGHAARRVVDIITGSWQSQALYAAVALELPDHIAAGHRTDAALAAATGSVPDGITRLMRLLLAMDVFGRSPEHGYELTPVGELLRTDSEQSMRYMVQLYGEEFRTAWGEVVSAVRTGSSAFEHALGTSLHAHLANVPGAGAKFQRAMNAGNVFFSDVLDAFDFSRCHTVVDVAGGSGQLLSVVLRAHPHLRGVLFDLPHVTPVARAHLDSCVGRDRYDAVDGDIFASVPEGADAYLLSRILQDWDDDQSVTLLSNIRKALPDTGRLLVLERVIPEEGAPELLPLLYDLHLLMAAGGRGRSLDGYRDVLTAAGLSLESVQPLALETTLLVAAPA</sequence>
<proteinExistence type="predicted"/>
<dbReference type="PIRSF" id="PIRSF005739">
    <property type="entry name" value="O-mtase"/>
    <property type="match status" value="1"/>
</dbReference>
<protein>
    <submittedName>
        <fullName evidence="6">Methyltransferase</fullName>
    </submittedName>
</protein>
<evidence type="ECO:0000256" key="3">
    <source>
        <dbReference type="ARBA" id="ARBA00022691"/>
    </source>
</evidence>
<dbReference type="InterPro" id="IPR001077">
    <property type="entry name" value="COMT_C"/>
</dbReference>
<keyword evidence="3" id="KW-0949">S-adenosyl-L-methionine</keyword>
<accession>A0ABV8Z477</accession>
<keyword evidence="1 6" id="KW-0489">Methyltransferase</keyword>
<dbReference type="InterPro" id="IPR029063">
    <property type="entry name" value="SAM-dependent_MTases_sf"/>
</dbReference>
<gene>
    <name evidence="6" type="ORF">ACFPH6_43425</name>
</gene>
<feature type="domain" description="O-methyltransferase dimerisation" evidence="5">
    <location>
        <begin position="12"/>
        <end position="87"/>
    </location>
</feature>
<comment type="caution">
    <text evidence="6">The sequence shown here is derived from an EMBL/GenBank/DDBJ whole genome shotgun (WGS) entry which is preliminary data.</text>
</comment>
<dbReference type="SUPFAM" id="SSF53335">
    <property type="entry name" value="S-adenosyl-L-methionine-dependent methyltransferases"/>
    <property type="match status" value="1"/>
</dbReference>
<dbReference type="InterPro" id="IPR016461">
    <property type="entry name" value="COMT-like"/>
</dbReference>
<organism evidence="6 7">
    <name type="scientific">Streptomyces xiangluensis</name>
    <dbReference type="NCBI Taxonomy" id="2665720"/>
    <lineage>
        <taxon>Bacteria</taxon>
        <taxon>Bacillati</taxon>
        <taxon>Actinomycetota</taxon>
        <taxon>Actinomycetes</taxon>
        <taxon>Kitasatosporales</taxon>
        <taxon>Streptomycetaceae</taxon>
        <taxon>Streptomyces</taxon>
    </lineage>
</organism>
<evidence type="ECO:0000259" key="5">
    <source>
        <dbReference type="Pfam" id="PF08100"/>
    </source>
</evidence>
<name>A0ABV8Z477_9ACTN</name>